<accession>A0A6V8SKS5</accession>
<evidence type="ECO:0000313" key="1">
    <source>
        <dbReference type="EMBL" id="GFP75758.1"/>
    </source>
</evidence>
<dbReference type="EMBL" id="BLZR01000001">
    <property type="protein sequence ID" value="GFP75758.1"/>
    <property type="molecule type" value="Genomic_DNA"/>
</dbReference>
<evidence type="ECO:0000313" key="2">
    <source>
        <dbReference type="Proteomes" id="UP000580568"/>
    </source>
</evidence>
<gene>
    <name evidence="1" type="ORF">bsdtw1_01850</name>
</gene>
<organism evidence="1 2">
    <name type="scientific">Clostridium fungisolvens</name>
    <dbReference type="NCBI Taxonomy" id="1604897"/>
    <lineage>
        <taxon>Bacteria</taxon>
        <taxon>Bacillati</taxon>
        <taxon>Bacillota</taxon>
        <taxon>Clostridia</taxon>
        <taxon>Eubacteriales</taxon>
        <taxon>Clostridiaceae</taxon>
        <taxon>Clostridium</taxon>
    </lineage>
</organism>
<dbReference type="Proteomes" id="UP000580568">
    <property type="component" value="Unassembled WGS sequence"/>
</dbReference>
<keyword evidence="2" id="KW-1185">Reference proteome</keyword>
<reference evidence="1 2" key="1">
    <citation type="submission" date="2020-07" db="EMBL/GenBank/DDBJ databases">
        <title>A new beta-1,3-glucan-decomposing anaerobic bacterium isolated from anoxic soil subjected to biological soil disinfestation.</title>
        <authorList>
            <person name="Ueki A."/>
            <person name="Tonouchi A."/>
        </authorList>
    </citation>
    <scope>NUCLEOTIDE SEQUENCE [LARGE SCALE GENOMIC DNA]</scope>
    <source>
        <strain evidence="1 2">TW1</strain>
    </source>
</reference>
<protein>
    <submittedName>
        <fullName evidence="1">Uncharacterized protein</fullName>
    </submittedName>
</protein>
<sequence length="38" mass="4457">MKLMDLAVYALAKRYAHSNVVKVNKDTRLIKRKKLVNK</sequence>
<comment type="caution">
    <text evidence="1">The sequence shown here is derived from an EMBL/GenBank/DDBJ whole genome shotgun (WGS) entry which is preliminary data.</text>
</comment>
<dbReference type="AlphaFoldDB" id="A0A6V8SKS5"/>
<proteinExistence type="predicted"/>
<name>A0A6V8SKS5_9CLOT</name>